<sequence length="215" mass="24191">MFLAIYDGKTLQIASSFLLSLTLTQSHTVILKQTRPLSPFFIVLMESPQSSIKALVKEIKEEMFSNLDLYSIFSPSAYDTACLAMIPDPGQDDRPMFKNCLNWILDNQKEEGFWGESNLDGVPSIETLPTTLACMVTLKTWSVGEENIEKGLAFLHANTGMLVEVNKHHFPHWITIVFPAMVELAQATGLELLFPDELKGLVSNILLEKHQFLKM</sequence>
<dbReference type="PANTHER" id="PTHR31739:SF25">
    <property type="entry name" value="(E,E)-GERANYLLINALOOL SYNTHASE"/>
    <property type="match status" value="1"/>
</dbReference>
<accession>A0ABC8S9L6</accession>
<dbReference type="InterPro" id="IPR008930">
    <property type="entry name" value="Terpenoid_cyclase/PrenylTrfase"/>
</dbReference>
<dbReference type="GO" id="GO:0016829">
    <property type="term" value="F:lyase activity"/>
    <property type="evidence" value="ECO:0007669"/>
    <property type="project" value="UniProtKB-ARBA"/>
</dbReference>
<proteinExistence type="predicted"/>
<dbReference type="AlphaFoldDB" id="A0ABC8S9L6"/>
<evidence type="ECO:0000256" key="1">
    <source>
        <dbReference type="ARBA" id="ARBA00022842"/>
    </source>
</evidence>
<organism evidence="2 3">
    <name type="scientific">Ilex paraguariensis</name>
    <name type="common">yerba mate</name>
    <dbReference type="NCBI Taxonomy" id="185542"/>
    <lineage>
        <taxon>Eukaryota</taxon>
        <taxon>Viridiplantae</taxon>
        <taxon>Streptophyta</taxon>
        <taxon>Embryophyta</taxon>
        <taxon>Tracheophyta</taxon>
        <taxon>Spermatophyta</taxon>
        <taxon>Magnoliopsida</taxon>
        <taxon>eudicotyledons</taxon>
        <taxon>Gunneridae</taxon>
        <taxon>Pentapetalae</taxon>
        <taxon>asterids</taxon>
        <taxon>campanulids</taxon>
        <taxon>Aquifoliales</taxon>
        <taxon>Aquifoliaceae</taxon>
        <taxon>Ilex</taxon>
    </lineage>
</organism>
<dbReference type="Gene3D" id="1.50.10.160">
    <property type="match status" value="1"/>
</dbReference>
<dbReference type="Proteomes" id="UP001642360">
    <property type="component" value="Unassembled WGS sequence"/>
</dbReference>
<dbReference type="PANTHER" id="PTHR31739">
    <property type="entry name" value="ENT-COPALYL DIPHOSPHATE SYNTHASE, CHLOROPLASTIC"/>
    <property type="match status" value="1"/>
</dbReference>
<keyword evidence="1" id="KW-0460">Magnesium</keyword>
<comment type="caution">
    <text evidence="2">The sequence shown here is derived from an EMBL/GenBank/DDBJ whole genome shotgun (WGS) entry which is preliminary data.</text>
</comment>
<protein>
    <submittedName>
        <fullName evidence="2">Uncharacterized protein</fullName>
    </submittedName>
</protein>
<dbReference type="GO" id="GO:0006720">
    <property type="term" value="P:isoprenoid metabolic process"/>
    <property type="evidence" value="ECO:0007669"/>
    <property type="project" value="UniProtKB-ARBA"/>
</dbReference>
<dbReference type="SUPFAM" id="SSF48239">
    <property type="entry name" value="Terpenoid cyclases/Protein prenyltransferases"/>
    <property type="match status" value="1"/>
</dbReference>
<dbReference type="EMBL" id="CAUOFW020002280">
    <property type="protein sequence ID" value="CAK9152490.1"/>
    <property type="molecule type" value="Genomic_DNA"/>
</dbReference>
<reference evidence="2 3" key="1">
    <citation type="submission" date="2024-02" db="EMBL/GenBank/DDBJ databases">
        <authorList>
            <person name="Vignale AGUSTIN F."/>
            <person name="Sosa J E."/>
            <person name="Modenutti C."/>
        </authorList>
    </citation>
    <scope>NUCLEOTIDE SEQUENCE [LARGE SCALE GENOMIC DNA]</scope>
</reference>
<evidence type="ECO:0000313" key="2">
    <source>
        <dbReference type="EMBL" id="CAK9152490.1"/>
    </source>
</evidence>
<keyword evidence="3" id="KW-1185">Reference proteome</keyword>
<evidence type="ECO:0000313" key="3">
    <source>
        <dbReference type="Proteomes" id="UP001642360"/>
    </source>
</evidence>
<dbReference type="InterPro" id="IPR050148">
    <property type="entry name" value="Terpene_synthase-like"/>
</dbReference>
<name>A0ABC8S9L6_9AQUA</name>
<gene>
    <name evidence="2" type="ORF">ILEXP_LOCUS20719</name>
</gene>